<dbReference type="Proteomes" id="UP000689195">
    <property type="component" value="Unassembled WGS sequence"/>
</dbReference>
<dbReference type="PROSITE" id="PS50089">
    <property type="entry name" value="ZF_RING_2"/>
    <property type="match status" value="1"/>
</dbReference>
<dbReference type="Pfam" id="PF13639">
    <property type="entry name" value="zf-RING_2"/>
    <property type="match status" value="1"/>
</dbReference>
<dbReference type="GO" id="GO:0008270">
    <property type="term" value="F:zinc ion binding"/>
    <property type="evidence" value="ECO:0007669"/>
    <property type="project" value="UniProtKB-KW"/>
</dbReference>
<sequence>MLINRRYSKLFYQGLQHTQYVMLMCRAYSIFKFMMTLIFTLTINCERCELTNWMLVVLVHSIIAFVYHTYMGVLLNNIQIVMQIAESLNHMIQIEEDQDQVNELSESQYVINEELDPYSYLSQEEMEKKQKVLAVQIRCEVALRYKVLRLLGIITFWSTQILVIWALRLQLLNPEDPELYHACFRHVITFQLVFLFLTMYQYLEVYMVTLLIVICLPFLIPVMLWHKFKQKKQNYDNQQSLNQLKKTCKMLYHSEKIQGDQECGICMHVYVTDEELLILPCDPKHHFHLHCIQAWLLINSTCPKCRASFLRFKQQQQQ</sequence>
<keyword evidence="3" id="KW-0862">Zinc</keyword>
<feature type="domain" description="RING-type" evidence="6">
    <location>
        <begin position="263"/>
        <end position="306"/>
    </location>
</feature>
<evidence type="ECO:0000256" key="5">
    <source>
        <dbReference type="SAM" id="Phobius"/>
    </source>
</evidence>
<evidence type="ECO:0000256" key="1">
    <source>
        <dbReference type="ARBA" id="ARBA00022723"/>
    </source>
</evidence>
<dbReference type="InterPro" id="IPR051834">
    <property type="entry name" value="RING_finger_E3_ligase"/>
</dbReference>
<dbReference type="AlphaFoldDB" id="A0A8S1V8C0"/>
<evidence type="ECO:0000313" key="7">
    <source>
        <dbReference type="EMBL" id="CAD8173077.1"/>
    </source>
</evidence>
<dbReference type="PANTHER" id="PTHR45931">
    <property type="entry name" value="SI:CH211-59O9.10"/>
    <property type="match status" value="1"/>
</dbReference>
<evidence type="ECO:0000256" key="4">
    <source>
        <dbReference type="PROSITE-ProRule" id="PRU00175"/>
    </source>
</evidence>
<dbReference type="EMBL" id="CAJJDO010000058">
    <property type="protein sequence ID" value="CAD8173077.1"/>
    <property type="molecule type" value="Genomic_DNA"/>
</dbReference>
<name>A0A8S1V8C0_9CILI</name>
<keyword evidence="5" id="KW-1133">Transmembrane helix</keyword>
<protein>
    <recommendedName>
        <fullName evidence="6">RING-type domain-containing protein</fullName>
    </recommendedName>
</protein>
<keyword evidence="8" id="KW-1185">Reference proteome</keyword>
<gene>
    <name evidence="7" type="ORF">PPENT_87.1.T0580203</name>
</gene>
<keyword evidence="1" id="KW-0479">Metal-binding</keyword>
<feature type="transmembrane region" description="Helical" evidence="5">
    <location>
        <begin position="147"/>
        <end position="167"/>
    </location>
</feature>
<dbReference type="OrthoDB" id="21204at2759"/>
<organism evidence="7 8">
    <name type="scientific">Paramecium pentaurelia</name>
    <dbReference type="NCBI Taxonomy" id="43138"/>
    <lineage>
        <taxon>Eukaryota</taxon>
        <taxon>Sar</taxon>
        <taxon>Alveolata</taxon>
        <taxon>Ciliophora</taxon>
        <taxon>Intramacronucleata</taxon>
        <taxon>Oligohymenophorea</taxon>
        <taxon>Peniculida</taxon>
        <taxon>Parameciidae</taxon>
        <taxon>Paramecium</taxon>
    </lineage>
</organism>
<feature type="transmembrane region" description="Helical" evidence="5">
    <location>
        <begin position="53"/>
        <end position="75"/>
    </location>
</feature>
<feature type="transmembrane region" description="Helical" evidence="5">
    <location>
        <begin position="20"/>
        <end position="41"/>
    </location>
</feature>
<comment type="caution">
    <text evidence="7">The sequence shown here is derived from an EMBL/GenBank/DDBJ whole genome shotgun (WGS) entry which is preliminary data.</text>
</comment>
<accession>A0A8S1V8C0</accession>
<evidence type="ECO:0000256" key="3">
    <source>
        <dbReference type="ARBA" id="ARBA00022833"/>
    </source>
</evidence>
<dbReference type="GO" id="GO:0061630">
    <property type="term" value="F:ubiquitin protein ligase activity"/>
    <property type="evidence" value="ECO:0007669"/>
    <property type="project" value="TreeGrafter"/>
</dbReference>
<evidence type="ECO:0000256" key="2">
    <source>
        <dbReference type="ARBA" id="ARBA00022771"/>
    </source>
</evidence>
<keyword evidence="5" id="KW-0812">Transmembrane</keyword>
<dbReference type="GO" id="GO:0006511">
    <property type="term" value="P:ubiquitin-dependent protein catabolic process"/>
    <property type="evidence" value="ECO:0007669"/>
    <property type="project" value="TreeGrafter"/>
</dbReference>
<evidence type="ECO:0000313" key="8">
    <source>
        <dbReference type="Proteomes" id="UP000689195"/>
    </source>
</evidence>
<evidence type="ECO:0000259" key="6">
    <source>
        <dbReference type="PROSITE" id="PS50089"/>
    </source>
</evidence>
<dbReference type="InterPro" id="IPR001841">
    <property type="entry name" value="Znf_RING"/>
</dbReference>
<keyword evidence="2 4" id="KW-0863">Zinc-finger</keyword>
<feature type="transmembrane region" description="Helical" evidence="5">
    <location>
        <begin position="205"/>
        <end position="225"/>
    </location>
</feature>
<reference evidence="7" key="1">
    <citation type="submission" date="2021-01" db="EMBL/GenBank/DDBJ databases">
        <authorList>
            <consortium name="Genoscope - CEA"/>
            <person name="William W."/>
        </authorList>
    </citation>
    <scope>NUCLEOTIDE SEQUENCE</scope>
</reference>
<keyword evidence="5" id="KW-0472">Membrane</keyword>
<proteinExistence type="predicted"/>
<dbReference type="PANTHER" id="PTHR45931:SF3">
    <property type="entry name" value="RING ZINC FINGER-CONTAINING PROTEIN"/>
    <property type="match status" value="1"/>
</dbReference>
<dbReference type="GO" id="GO:0005634">
    <property type="term" value="C:nucleus"/>
    <property type="evidence" value="ECO:0007669"/>
    <property type="project" value="TreeGrafter"/>
</dbReference>